<comment type="subcellular location">
    <subcellularLocation>
        <location evidence="1">Cell membrane</location>
        <topology evidence="1">Multi-pass membrane protein</topology>
    </subcellularLocation>
</comment>
<evidence type="ECO:0000313" key="8">
    <source>
        <dbReference type="Proteomes" id="UP000245998"/>
    </source>
</evidence>
<dbReference type="InterPro" id="IPR002797">
    <property type="entry name" value="Polysacc_synth"/>
</dbReference>
<dbReference type="Pfam" id="PF01943">
    <property type="entry name" value="Polysacc_synt"/>
    <property type="match status" value="1"/>
</dbReference>
<organism evidence="7 8">
    <name type="scientific">Pueribacillus theae</name>
    <dbReference type="NCBI Taxonomy" id="2171751"/>
    <lineage>
        <taxon>Bacteria</taxon>
        <taxon>Bacillati</taxon>
        <taxon>Bacillota</taxon>
        <taxon>Bacilli</taxon>
        <taxon>Bacillales</taxon>
        <taxon>Bacillaceae</taxon>
        <taxon>Pueribacillus</taxon>
    </lineage>
</organism>
<keyword evidence="5 6" id="KW-0472">Membrane</keyword>
<proteinExistence type="predicted"/>
<feature type="transmembrane region" description="Helical" evidence="6">
    <location>
        <begin position="125"/>
        <end position="146"/>
    </location>
</feature>
<feature type="transmembrane region" description="Helical" evidence="6">
    <location>
        <begin position="167"/>
        <end position="185"/>
    </location>
</feature>
<feature type="transmembrane region" description="Helical" evidence="6">
    <location>
        <begin position="360"/>
        <end position="381"/>
    </location>
</feature>
<dbReference type="PANTHER" id="PTHR30250:SF29">
    <property type="entry name" value="POLYSACCHARIDE BIOSYNTHESIS PROTEIN C-TERMINAL DOMAIN-CONTAINING PROTEIN"/>
    <property type="match status" value="1"/>
</dbReference>
<keyword evidence="2" id="KW-1003">Cell membrane</keyword>
<dbReference type="OrthoDB" id="9775950at2"/>
<keyword evidence="3 6" id="KW-0812">Transmembrane</keyword>
<feature type="transmembrane region" description="Helical" evidence="6">
    <location>
        <begin position="50"/>
        <end position="68"/>
    </location>
</feature>
<protein>
    <submittedName>
        <fullName evidence="7">Uncharacterized protein</fullName>
    </submittedName>
</protein>
<keyword evidence="8" id="KW-1185">Reference proteome</keyword>
<evidence type="ECO:0000256" key="1">
    <source>
        <dbReference type="ARBA" id="ARBA00004651"/>
    </source>
</evidence>
<evidence type="ECO:0000256" key="5">
    <source>
        <dbReference type="ARBA" id="ARBA00023136"/>
    </source>
</evidence>
<evidence type="ECO:0000256" key="6">
    <source>
        <dbReference type="SAM" id="Phobius"/>
    </source>
</evidence>
<evidence type="ECO:0000256" key="4">
    <source>
        <dbReference type="ARBA" id="ARBA00022989"/>
    </source>
</evidence>
<feature type="transmembrane region" description="Helical" evidence="6">
    <location>
        <begin position="12"/>
        <end position="30"/>
    </location>
</feature>
<evidence type="ECO:0000313" key="7">
    <source>
        <dbReference type="EMBL" id="PWA12130.1"/>
    </source>
</evidence>
<name>A0A2U1K3L4_9BACI</name>
<dbReference type="EMBL" id="QCZG01000012">
    <property type="protein sequence ID" value="PWA12130.1"/>
    <property type="molecule type" value="Genomic_DNA"/>
</dbReference>
<dbReference type="InterPro" id="IPR050833">
    <property type="entry name" value="Poly_Biosynth_Transport"/>
</dbReference>
<comment type="caution">
    <text evidence="7">The sequence shown here is derived from an EMBL/GenBank/DDBJ whole genome shotgun (WGS) entry which is preliminary data.</text>
</comment>
<dbReference type="CDD" id="cd13124">
    <property type="entry name" value="MATE_SpoVB_like"/>
    <property type="match status" value="1"/>
</dbReference>
<accession>A0A2U1K3L4</accession>
<feature type="transmembrane region" description="Helical" evidence="6">
    <location>
        <begin position="417"/>
        <end position="437"/>
    </location>
</feature>
<feature type="transmembrane region" description="Helical" evidence="6">
    <location>
        <begin position="88"/>
        <end position="113"/>
    </location>
</feature>
<gene>
    <name evidence="7" type="ORF">DCC39_07740</name>
</gene>
<feature type="transmembrane region" description="Helical" evidence="6">
    <location>
        <begin position="288"/>
        <end position="308"/>
    </location>
</feature>
<dbReference type="AlphaFoldDB" id="A0A2U1K3L4"/>
<feature type="transmembrane region" description="Helical" evidence="6">
    <location>
        <begin position="191"/>
        <end position="210"/>
    </location>
</feature>
<evidence type="ECO:0000256" key="2">
    <source>
        <dbReference type="ARBA" id="ARBA00022475"/>
    </source>
</evidence>
<feature type="transmembrane region" description="Helical" evidence="6">
    <location>
        <begin position="480"/>
        <end position="505"/>
    </location>
</feature>
<dbReference type="GO" id="GO:0005886">
    <property type="term" value="C:plasma membrane"/>
    <property type="evidence" value="ECO:0007669"/>
    <property type="project" value="UniProtKB-SubCell"/>
</dbReference>
<feature type="transmembrane region" description="Helical" evidence="6">
    <location>
        <begin position="236"/>
        <end position="256"/>
    </location>
</feature>
<evidence type="ECO:0000256" key="3">
    <source>
        <dbReference type="ARBA" id="ARBA00022692"/>
    </source>
</evidence>
<feature type="transmembrane region" description="Helical" evidence="6">
    <location>
        <begin position="449"/>
        <end position="468"/>
    </location>
</feature>
<sequence length="529" mass="57656">MNAEDGKRLLDGAVLLTFAALISKVLSIGYRIPYQNITGDIGYYIYQQVYPFYGIAFILAMYGFPSVISKLVSERASKGDPAGARHVLAVAFWLLASLGILSFLILYFMAPVIARFVGDPQLVSAYRMISFPFLFLPFISVLRGMFQAEENMLPTAMSQIAEQCVRVVAIVCLCFYFMYGGYGVYAAGAGAAFGSVAGGAASVLVLLSFLRKRNKQHRKMASIRPAIEKKKIIKQLLFEGFIFSVSSLALIFFQFVDALTIFNQLKASGFSDVEAKMAKGMFDRGQPLLQLGLTVATSLSLVIVPFIVKDIVRDRLLEAAQKAGFALKISFISGLAASVGLFVIIEPTNMMLFKDTNGSSMLAILGITIVFSSVALTAVAVLQAIGKVRLILFIISFGLLVKIFMNTVCMPLFGIEAAAVATVAGFAGMSAFSVLYVNKKLNLFKRYRFYSIRISLSAIGMAIVTFIWKTGIEAVLGSGRMAAAIVALSSVVVAVLTYFSLLFVFRTFTKEELTYFPKVGKLTAILKNK</sequence>
<dbReference type="Proteomes" id="UP000245998">
    <property type="component" value="Unassembled WGS sequence"/>
</dbReference>
<feature type="transmembrane region" description="Helical" evidence="6">
    <location>
        <begin position="388"/>
        <end position="405"/>
    </location>
</feature>
<dbReference type="PIRSF" id="PIRSF038958">
    <property type="entry name" value="PG_synth_SpoVB"/>
    <property type="match status" value="1"/>
</dbReference>
<dbReference type="InterPro" id="IPR024923">
    <property type="entry name" value="PG_synth_SpoVB"/>
</dbReference>
<feature type="transmembrane region" description="Helical" evidence="6">
    <location>
        <begin position="329"/>
        <end position="348"/>
    </location>
</feature>
<dbReference type="PANTHER" id="PTHR30250">
    <property type="entry name" value="PST FAMILY PREDICTED COLANIC ACID TRANSPORTER"/>
    <property type="match status" value="1"/>
</dbReference>
<keyword evidence="4 6" id="KW-1133">Transmembrane helix</keyword>
<dbReference type="RefSeq" id="WP_116554322.1">
    <property type="nucleotide sequence ID" value="NZ_QCZG01000012.1"/>
</dbReference>
<reference evidence="7 8" key="1">
    <citation type="submission" date="2018-04" db="EMBL/GenBank/DDBJ databases">
        <title>Camelliibacillus theae gen. nov., sp. nov., isolated from Pu'er tea.</title>
        <authorList>
            <person name="Niu L."/>
        </authorList>
    </citation>
    <scope>NUCLEOTIDE SEQUENCE [LARGE SCALE GENOMIC DNA]</scope>
    <source>
        <strain evidence="7 8">T8</strain>
    </source>
</reference>